<protein>
    <submittedName>
        <fullName evidence="2">Uncharacterized protein</fullName>
    </submittedName>
</protein>
<organism evidence="2 3">
    <name type="scientific">Mesorhizobium plurifarium</name>
    <dbReference type="NCBI Taxonomy" id="69974"/>
    <lineage>
        <taxon>Bacteria</taxon>
        <taxon>Pseudomonadati</taxon>
        <taxon>Pseudomonadota</taxon>
        <taxon>Alphaproteobacteria</taxon>
        <taxon>Hyphomicrobiales</taxon>
        <taxon>Phyllobacteriaceae</taxon>
        <taxon>Mesorhizobium</taxon>
    </lineage>
</organism>
<proteinExistence type="predicted"/>
<name>A0A090EFE9_MESPL</name>
<sequence length="247" mass="27681">MTDGTIVRHPHRGGKGGRGYLPAVDHPAIIEGRTVYTSTVKDPAAAGGILKSGHHNPKIGKVVTKGRWKGFPIFMLTLEERKTCPRSCGSWRSCYGNNVHLGERWQHGPELEHFLVHEVVALQNRYPSGFAVRLHILGDFYSVDYVLTWRALMETCPALHVFGFTARIDPEEPITRAVAKLRRDFPTRWWMRFSGALMEKMASEVVELPEQATPGFIVCPQQTGRTLACATCGLCWSSNKSIAFLRH</sequence>
<reference evidence="3" key="1">
    <citation type="submission" date="2014-08" db="EMBL/GenBank/DDBJ databases">
        <authorList>
            <person name="Moulin L."/>
        </authorList>
    </citation>
    <scope>NUCLEOTIDE SEQUENCE [LARGE SCALE GENOMIC DNA]</scope>
</reference>
<dbReference type="Proteomes" id="UP000045285">
    <property type="component" value="Unassembled WGS sequence"/>
</dbReference>
<accession>A0A090EFE9</accession>
<evidence type="ECO:0000313" key="2">
    <source>
        <dbReference type="EMBL" id="CDX26838.1"/>
    </source>
</evidence>
<evidence type="ECO:0000313" key="3">
    <source>
        <dbReference type="Proteomes" id="UP000045285"/>
    </source>
</evidence>
<feature type="region of interest" description="Disordered" evidence="1">
    <location>
        <begin position="1"/>
        <end position="20"/>
    </location>
</feature>
<evidence type="ECO:0000256" key="1">
    <source>
        <dbReference type="SAM" id="MobiDB-lite"/>
    </source>
</evidence>
<dbReference type="EMBL" id="CCMZ01000056">
    <property type="protein sequence ID" value="CDX26838.1"/>
    <property type="molecule type" value="Genomic_DNA"/>
</dbReference>
<gene>
    <name evidence="2" type="ORF">MPL3356_60582</name>
</gene>
<keyword evidence="3" id="KW-1185">Reference proteome</keyword>
<dbReference type="AlphaFoldDB" id="A0A090EFE9"/>